<reference evidence="6" key="1">
    <citation type="submission" date="2021-03" db="EMBL/GenBank/DDBJ databases">
        <authorList>
            <person name="Tagirdzhanova G."/>
        </authorList>
    </citation>
    <scope>NUCLEOTIDE SEQUENCE</scope>
</reference>
<dbReference type="EMBL" id="CAJPDQ010000006">
    <property type="protein sequence ID" value="CAF9911227.1"/>
    <property type="molecule type" value="Genomic_DNA"/>
</dbReference>
<dbReference type="InterPro" id="IPR002013">
    <property type="entry name" value="SAC_dom"/>
</dbReference>
<comment type="subcellular location">
    <subcellularLocation>
        <location evidence="1">Endomembrane system</location>
    </subcellularLocation>
</comment>
<gene>
    <name evidence="6" type="ORF">GOMPHAMPRED_007350</name>
</gene>
<evidence type="ECO:0000313" key="6">
    <source>
        <dbReference type="EMBL" id="CAF9911227.1"/>
    </source>
</evidence>
<dbReference type="AlphaFoldDB" id="A0A8H3I1C4"/>
<evidence type="ECO:0000259" key="5">
    <source>
        <dbReference type="PROSITE" id="PS50275"/>
    </source>
</evidence>
<dbReference type="Pfam" id="PF02383">
    <property type="entry name" value="Syja_N"/>
    <property type="match status" value="1"/>
</dbReference>
<dbReference type="PANTHER" id="PTHR45738:SF5">
    <property type="entry name" value="POLYPHOSPHOINOSITIDE PHOSPHATASE"/>
    <property type="match status" value="1"/>
</dbReference>
<keyword evidence="3" id="KW-0472">Membrane</keyword>
<evidence type="ECO:0000256" key="3">
    <source>
        <dbReference type="ARBA" id="ARBA00023136"/>
    </source>
</evidence>
<dbReference type="GO" id="GO:0043813">
    <property type="term" value="F:phosphatidylinositol-3,5-bisphosphate 5-phosphatase activity"/>
    <property type="evidence" value="ECO:0007669"/>
    <property type="project" value="InterPro"/>
</dbReference>
<name>A0A8H3I1C4_9LECA</name>
<dbReference type="Proteomes" id="UP000664169">
    <property type="component" value="Unassembled WGS sequence"/>
</dbReference>
<evidence type="ECO:0000256" key="2">
    <source>
        <dbReference type="ARBA" id="ARBA00022801"/>
    </source>
</evidence>
<evidence type="ECO:0000256" key="4">
    <source>
        <dbReference type="SAM" id="MobiDB-lite"/>
    </source>
</evidence>
<comment type="caution">
    <text evidence="6">The sequence shown here is derived from an EMBL/GenBank/DDBJ whole genome shotgun (WGS) entry which is preliminary data.</text>
</comment>
<evidence type="ECO:0000256" key="1">
    <source>
        <dbReference type="ARBA" id="ARBA00004308"/>
    </source>
</evidence>
<accession>A0A8H3I1C4</accession>
<feature type="region of interest" description="Disordered" evidence="4">
    <location>
        <begin position="732"/>
        <end position="775"/>
    </location>
</feature>
<dbReference type="GO" id="GO:0046856">
    <property type="term" value="P:phosphatidylinositol dephosphorylation"/>
    <property type="evidence" value="ECO:0007669"/>
    <property type="project" value="InterPro"/>
</dbReference>
<sequence>MEEEYQGLFFGSDTLDGFSSSTFAEYAPSKLPKVNNEAAESKTSQQKESEHVQPDPQAFRMHRFVLYETVSRFYLVGIDVCDSKHQILKIDRTVGNGDLNISEDGGIYSKAELHELLNAIDDGNRSSGGLKLRTHTWGLLGFIRFTGDFYMLLVTKRSSVAIIGGHYVYQIDGTELIPLASPATKRTERYAEETRFVGILKNLDLTKSFYFSYTYDVTNTLQKNIGWEREHVKADSTASPARTLNEMFVWNHYLLQGPAKQLKRAFDWCIPIIHGFVNQSTLSIYGRLIYITIIARRSRFFAGARFLKRGANDLGYVANDVETEQIVADMSTTSFHAPGPMLYANPNYTSYVQHRGSIPLYWTQENTGVTPKPGIDLNLVDPYYSAAAKHFNNLFARYGAPIFVLNLVKARERIPRESKLLEEFTNAIQYLNQFLPVEKKILYRAWDMSRASKSRDQDVIAMLESIAEDVLSTTGFFHNGQVEPQDPETDDIDEAETDNLDKFGGTQHGVARTNCIDCLDRTNTAQLVIAKLALGYQLYCLGVVTSPTLAYDTDTVNLFTQMFHDHGDAIAIQYGGSHLVNTMETYRKINIWSSGSRDVLESVKRYYHNSFLDGQRQEAYNLFLGNYVFVHGQPMLWDLTTDYYLHHANPRSWLSNRKHNYIQWYDAANIEQTEMPPAYNRNDTDNNTISRHLQTYWLEYYKPQVLSSLQKMFAFRMNSTLRYIPTKAMADKQTDLSPFRPRTSHDSERQSKPHSRKGVTILEVPKSHDPFTTSQRLPSEISLRSSFLNDTTVSLPATPGTAITDITFQEKDRTAITRVTLEHIVGQSLRPALNDSKIEEYAHWLDNPHTLPLVVSEDTAMLTPSLEYANWLRGISVDELAADSEQATQFAEYLVVNDEPLTVDEEDHTKKRYKAYRQWLRGKSLFKQSRIDT</sequence>
<dbReference type="GO" id="GO:0012505">
    <property type="term" value="C:endomembrane system"/>
    <property type="evidence" value="ECO:0007669"/>
    <property type="project" value="UniProtKB-SubCell"/>
</dbReference>
<proteinExistence type="predicted"/>
<dbReference type="PANTHER" id="PTHR45738">
    <property type="entry name" value="POLYPHOSPHOINOSITIDE PHOSPHATASE"/>
    <property type="match status" value="1"/>
</dbReference>
<dbReference type="PROSITE" id="PS50275">
    <property type="entry name" value="SAC"/>
    <property type="match status" value="1"/>
</dbReference>
<organism evidence="6 7">
    <name type="scientific">Gomphillus americanus</name>
    <dbReference type="NCBI Taxonomy" id="1940652"/>
    <lineage>
        <taxon>Eukaryota</taxon>
        <taxon>Fungi</taxon>
        <taxon>Dikarya</taxon>
        <taxon>Ascomycota</taxon>
        <taxon>Pezizomycotina</taxon>
        <taxon>Lecanoromycetes</taxon>
        <taxon>OSLEUM clade</taxon>
        <taxon>Ostropomycetidae</taxon>
        <taxon>Ostropales</taxon>
        <taxon>Graphidaceae</taxon>
        <taxon>Gomphilloideae</taxon>
        <taxon>Gomphillus</taxon>
    </lineage>
</organism>
<dbReference type="OrthoDB" id="405996at2759"/>
<feature type="region of interest" description="Disordered" evidence="4">
    <location>
        <begin position="33"/>
        <end position="54"/>
    </location>
</feature>
<dbReference type="InterPro" id="IPR043573">
    <property type="entry name" value="Fig4-like"/>
</dbReference>
<keyword evidence="2" id="KW-0378">Hydrolase</keyword>
<protein>
    <recommendedName>
        <fullName evidence="5">SAC domain-containing protein</fullName>
    </recommendedName>
</protein>
<feature type="domain" description="SAC" evidence="5">
    <location>
        <begin position="200"/>
        <end position="576"/>
    </location>
</feature>
<keyword evidence="7" id="KW-1185">Reference proteome</keyword>
<evidence type="ECO:0000313" key="7">
    <source>
        <dbReference type="Proteomes" id="UP000664169"/>
    </source>
</evidence>